<feature type="transmembrane region" description="Helical" evidence="1">
    <location>
        <begin position="103"/>
        <end position="125"/>
    </location>
</feature>
<dbReference type="AlphaFoldDB" id="A0A0K0GQD4"/>
<dbReference type="eggNOG" id="ENOG5031DYI">
    <property type="taxonomic scope" value="Bacteria"/>
</dbReference>
<dbReference type="HOGENOM" id="CLU_1460764_0_0_6"/>
<dbReference type="InterPro" id="IPR058247">
    <property type="entry name" value="DUF1453"/>
</dbReference>
<protein>
    <recommendedName>
        <fullName evidence="4">DUF1453 domain-containing protein</fullName>
    </recommendedName>
</protein>
<dbReference type="KEGG" id="xop:PXO_03096"/>
<dbReference type="Pfam" id="PF07301">
    <property type="entry name" value="DUF1453"/>
    <property type="match status" value="1"/>
</dbReference>
<dbReference type="RefSeq" id="WP_012446145.1">
    <property type="nucleotide sequence ID" value="NC_010717.2"/>
</dbReference>
<dbReference type="EMBL" id="CP000967">
    <property type="protein sequence ID" value="ACD61124.1"/>
    <property type="molecule type" value="Genomic_DNA"/>
</dbReference>
<evidence type="ECO:0000256" key="1">
    <source>
        <dbReference type="SAM" id="Phobius"/>
    </source>
</evidence>
<keyword evidence="1" id="KW-0472">Membrane</keyword>
<reference evidence="2 3" key="1">
    <citation type="journal article" date="2008" name="BMC Genomics">
        <title>Genome sequence and rapid evolution of the rice pathogen Xanthomonas oryzae pv. oryzae PXO99A.</title>
        <authorList>
            <person name="Salzberg S.L."/>
            <person name="Sommer D.D."/>
            <person name="Schatz M.C."/>
            <person name="Phillippy A.M."/>
            <person name="Rabinowicz P.D."/>
            <person name="Tsuge S."/>
            <person name="Furutani A."/>
            <person name="Ochiai H."/>
            <person name="Delcher A.L."/>
            <person name="Kelley D."/>
            <person name="Madupu R."/>
            <person name="Puiu D."/>
            <person name="Radune D."/>
            <person name="Shumway M."/>
            <person name="Trapnell C."/>
            <person name="Aparna G."/>
            <person name="Jha G."/>
            <person name="Pandey A."/>
            <person name="Patil P.B."/>
            <person name="Ishihara H."/>
            <person name="Meyer D.F."/>
            <person name="Szurek B."/>
            <person name="Verdier V."/>
            <person name="Koebnik R."/>
            <person name="Dow J.M."/>
            <person name="Ryan R.P."/>
            <person name="Hirata H."/>
            <person name="Tsuyumu S."/>
            <person name="Won Lee S."/>
            <person name="Seo Y.S."/>
            <person name="Sriariyanum M."/>
            <person name="Ronald P.C."/>
            <person name="Sonti R.V."/>
            <person name="Van Sluys M.A."/>
            <person name="Leach J.E."/>
            <person name="White F.F."/>
            <person name="Bogdanove A.J."/>
        </authorList>
    </citation>
    <scope>NUCLEOTIDE SEQUENCE [LARGE SCALE GENOMIC DNA]</scope>
    <source>
        <strain evidence="2 3">PXO99A</strain>
    </source>
</reference>
<dbReference type="Proteomes" id="UP000001740">
    <property type="component" value="Chromosome"/>
</dbReference>
<keyword evidence="1" id="KW-1133">Transmembrane helix</keyword>
<name>A0A0K0GQD4_XANOP</name>
<keyword evidence="1" id="KW-0812">Transmembrane</keyword>
<accession>A0A0K0GQD4</accession>
<proteinExistence type="predicted"/>
<evidence type="ECO:0000313" key="3">
    <source>
        <dbReference type="Proteomes" id="UP000001740"/>
    </source>
</evidence>
<evidence type="ECO:0000313" key="2">
    <source>
        <dbReference type="EMBL" id="ACD61124.1"/>
    </source>
</evidence>
<feature type="transmembrane region" description="Helical" evidence="1">
    <location>
        <begin position="6"/>
        <end position="27"/>
    </location>
</feature>
<feature type="transmembrane region" description="Helical" evidence="1">
    <location>
        <begin position="39"/>
        <end position="66"/>
    </location>
</feature>
<gene>
    <name evidence="2" type="ordered locus">PXO_03096</name>
</gene>
<feature type="transmembrane region" description="Helical" evidence="1">
    <location>
        <begin position="145"/>
        <end position="171"/>
    </location>
</feature>
<feature type="transmembrane region" description="Helical" evidence="1">
    <location>
        <begin position="72"/>
        <end position="91"/>
    </location>
</feature>
<evidence type="ECO:0008006" key="4">
    <source>
        <dbReference type="Google" id="ProtNLM"/>
    </source>
</evidence>
<sequence>MPLLLAIPLAVIIALAVFVVLFPLSLLQRFRMGTAPRQARGWLLMINLVSAGMSSVLFLIFSLVAAAFWPGAISHAAFGWACGLALGVLALRLTRFERTTQGLFYRPNLWLVLALTALVVVRVIAGMVQGWRSAWQGAAWPTEGWLSHASLLSAAGVLLGDALAYATLLWWRWRSTRLRGSVYWR</sequence>
<organism evidence="2 3">
    <name type="scientific">Xanthomonas oryzae pv. oryzae (strain PXO99A)</name>
    <dbReference type="NCBI Taxonomy" id="360094"/>
    <lineage>
        <taxon>Bacteria</taxon>
        <taxon>Pseudomonadati</taxon>
        <taxon>Pseudomonadota</taxon>
        <taxon>Gammaproteobacteria</taxon>
        <taxon>Lysobacterales</taxon>
        <taxon>Lysobacteraceae</taxon>
        <taxon>Xanthomonas</taxon>
    </lineage>
</organism>